<evidence type="ECO:0000256" key="9">
    <source>
        <dbReference type="ARBA" id="ARBA00023268"/>
    </source>
</evidence>
<dbReference type="GO" id="GO:0004808">
    <property type="term" value="F:tRNA (5-methylaminomethyl-2-thiouridylate)(34)-methyltransferase activity"/>
    <property type="evidence" value="ECO:0007669"/>
    <property type="project" value="UniProtKB-EC"/>
</dbReference>
<dbReference type="Pfam" id="PF01266">
    <property type="entry name" value="DAO"/>
    <property type="match status" value="1"/>
</dbReference>
<comment type="caution">
    <text evidence="13">The sequence shown here is derived from an EMBL/GenBank/DDBJ whole genome shotgun (WGS) entry which is preliminary data.</text>
</comment>
<dbReference type="GO" id="GO:0050660">
    <property type="term" value="F:flavin adenine dinucleotide binding"/>
    <property type="evidence" value="ECO:0007669"/>
    <property type="project" value="UniProtKB-UniRule"/>
</dbReference>
<evidence type="ECO:0000256" key="3">
    <source>
        <dbReference type="ARBA" id="ARBA00022630"/>
    </source>
</evidence>
<keyword evidence="5 10" id="KW-0949">S-adenosyl-L-methionine</keyword>
<evidence type="ECO:0000313" key="13">
    <source>
        <dbReference type="EMBL" id="RUO30488.1"/>
    </source>
</evidence>
<evidence type="ECO:0000256" key="8">
    <source>
        <dbReference type="ARBA" id="ARBA00023002"/>
    </source>
</evidence>
<keyword evidence="4 10" id="KW-0808">Transferase</keyword>
<dbReference type="OrthoDB" id="9786494at2"/>
<dbReference type="EC" id="2.1.1.61" evidence="10"/>
<dbReference type="Proteomes" id="UP000288405">
    <property type="component" value="Unassembled WGS sequence"/>
</dbReference>
<evidence type="ECO:0000256" key="10">
    <source>
        <dbReference type="HAMAP-Rule" id="MF_01102"/>
    </source>
</evidence>
<comment type="cofactor">
    <cofactor evidence="10">
        <name>FAD</name>
        <dbReference type="ChEBI" id="CHEBI:57692"/>
    </cofactor>
</comment>
<dbReference type="InterPro" id="IPR029063">
    <property type="entry name" value="SAM-dependent_MTases_sf"/>
</dbReference>
<dbReference type="GO" id="GO:0016645">
    <property type="term" value="F:oxidoreductase activity, acting on the CH-NH group of donors"/>
    <property type="evidence" value="ECO:0007669"/>
    <property type="project" value="InterPro"/>
</dbReference>
<feature type="domain" description="MnmC-like methyltransferase" evidence="12">
    <location>
        <begin position="124"/>
        <end position="248"/>
    </location>
</feature>
<comment type="similarity">
    <text evidence="10">In the C-terminal section; belongs to the DAO family.</text>
</comment>
<proteinExistence type="inferred from homology"/>
<dbReference type="SUPFAM" id="SSF51905">
    <property type="entry name" value="FAD/NAD(P)-binding domain"/>
    <property type="match status" value="1"/>
</dbReference>
<dbReference type="RefSeq" id="WP_126777275.1">
    <property type="nucleotide sequence ID" value="NZ_PIPM01000009.1"/>
</dbReference>
<evidence type="ECO:0000256" key="4">
    <source>
        <dbReference type="ARBA" id="ARBA00022679"/>
    </source>
</evidence>
<comment type="subcellular location">
    <subcellularLocation>
        <location evidence="10">Cytoplasm</location>
    </subcellularLocation>
</comment>
<keyword evidence="8 10" id="KW-0560">Oxidoreductase</keyword>
<dbReference type="PANTHER" id="PTHR13847">
    <property type="entry name" value="SARCOSINE DEHYDROGENASE-RELATED"/>
    <property type="match status" value="1"/>
</dbReference>
<dbReference type="NCBIfam" id="TIGR03197">
    <property type="entry name" value="MnmC_Cterm"/>
    <property type="match status" value="1"/>
</dbReference>
<evidence type="ECO:0000256" key="6">
    <source>
        <dbReference type="ARBA" id="ARBA00022694"/>
    </source>
</evidence>
<evidence type="ECO:0000259" key="12">
    <source>
        <dbReference type="Pfam" id="PF05430"/>
    </source>
</evidence>
<evidence type="ECO:0000256" key="2">
    <source>
        <dbReference type="ARBA" id="ARBA00022603"/>
    </source>
</evidence>
<feature type="domain" description="FAD dependent oxidoreductase" evidence="11">
    <location>
        <begin position="263"/>
        <end position="619"/>
    </location>
</feature>
<dbReference type="SUPFAM" id="SSF54373">
    <property type="entry name" value="FAD-linked reductases, C-terminal domain"/>
    <property type="match status" value="1"/>
</dbReference>
<dbReference type="Gene3D" id="3.30.9.10">
    <property type="entry name" value="D-Amino Acid Oxidase, subunit A, domain 2"/>
    <property type="match status" value="1"/>
</dbReference>
<accession>A0A432WDL3</accession>
<keyword evidence="9 10" id="KW-0511">Multifunctional enzyme</keyword>
<keyword evidence="2 10" id="KW-0489">Methyltransferase</keyword>
<dbReference type="InterPro" id="IPR023032">
    <property type="entry name" value="tRNA_MAMT_biosynth_bifunc_MnmC"/>
</dbReference>
<dbReference type="InterPro" id="IPR017610">
    <property type="entry name" value="tRNA_S-uridine_synth_MnmC_C"/>
</dbReference>
<dbReference type="Gene3D" id="3.50.50.60">
    <property type="entry name" value="FAD/NAD(P)-binding domain"/>
    <property type="match status" value="1"/>
</dbReference>
<evidence type="ECO:0000256" key="1">
    <source>
        <dbReference type="ARBA" id="ARBA00022490"/>
    </source>
</evidence>
<feature type="region of interest" description="tRNA (mnm(5)s(2)U34)-methyltransferase" evidence="10">
    <location>
        <begin position="1"/>
        <end position="248"/>
    </location>
</feature>
<dbReference type="HAMAP" id="MF_01102">
    <property type="entry name" value="MnmC"/>
    <property type="match status" value="1"/>
</dbReference>
<reference evidence="13 14" key="1">
    <citation type="journal article" date="2011" name="Front. Microbiol.">
        <title>Genomic signatures of strain selection and enhancement in Bacillus atrophaeus var. globigii, a historical biowarfare simulant.</title>
        <authorList>
            <person name="Gibbons H.S."/>
            <person name="Broomall S.M."/>
            <person name="McNew L.A."/>
            <person name="Daligault H."/>
            <person name="Chapman C."/>
            <person name="Bruce D."/>
            <person name="Karavis M."/>
            <person name="Krepps M."/>
            <person name="McGregor P.A."/>
            <person name="Hong C."/>
            <person name="Park K.H."/>
            <person name="Akmal A."/>
            <person name="Feldman A."/>
            <person name="Lin J.S."/>
            <person name="Chang W.E."/>
            <person name="Higgs B.W."/>
            <person name="Demirev P."/>
            <person name="Lindquist J."/>
            <person name="Liem A."/>
            <person name="Fochler E."/>
            <person name="Read T.D."/>
            <person name="Tapia R."/>
            <person name="Johnson S."/>
            <person name="Bishop-Lilly K.A."/>
            <person name="Detter C."/>
            <person name="Han C."/>
            <person name="Sozhamannan S."/>
            <person name="Rosenzweig C.N."/>
            <person name="Skowronski E.W."/>
        </authorList>
    </citation>
    <scope>NUCLEOTIDE SEQUENCE [LARGE SCALE GENOMIC DNA]</scope>
    <source>
        <strain evidence="13 14">GYP-17</strain>
    </source>
</reference>
<comment type="catalytic activity">
    <reaction evidence="10">
        <text>5-aminomethyl-2-thiouridine(34) in tRNA + S-adenosyl-L-methionine = 5-methylaminomethyl-2-thiouridine(34) in tRNA + S-adenosyl-L-homocysteine + H(+)</text>
        <dbReference type="Rhea" id="RHEA:19569"/>
        <dbReference type="Rhea" id="RHEA-COMP:10195"/>
        <dbReference type="Rhea" id="RHEA-COMP:10197"/>
        <dbReference type="ChEBI" id="CHEBI:15378"/>
        <dbReference type="ChEBI" id="CHEBI:57856"/>
        <dbReference type="ChEBI" id="CHEBI:59789"/>
        <dbReference type="ChEBI" id="CHEBI:74454"/>
        <dbReference type="ChEBI" id="CHEBI:74455"/>
        <dbReference type="EC" id="2.1.1.61"/>
    </reaction>
</comment>
<sequence>MFRPNVSTPISYANVRFDATGTPESEGFGDIYFTRAQGIAESRYVFLSGNQLASRFRHHQSTQPFVIAETGFGTGLNVLLASALFLQEAPADALLHFVSVERYPLRPEDLERALETLVAVEPSLQPFIEPLCAGYPPPIQGTHRIVLHDRITLDLIFDDVLTAIPAWSERHPNQVDAWFLDGFAPQKNPDMWRSALYRAIAISLKNQGSLATFTAVGAVRRGLQNVGISMQKVPGFGTKREMLVGQKQVLAVPHKSTSPKPLLIIGSGIAAANLAWSLRHYPGPLCLWADSKPGQAASGNPQGAVYPLLQAQWTPTSAFYSAAFLFARARYQQITPQYAHFDGLLEYAKNQSSSAAHDYQRMRKLKGLALYPSALFDLITSEQAIAKTNINPGVGASVHPHAGWIEAAAVVRTILSQVQTFRRERALPWETRWDVTVDHVEPIAHGCRIHDKQGSPTDFSTVVLACGDQVSTLLPDVDLPIRPVRGQITQLRVDTPALAQLQYVLCRGGYATPPINGSLCIGATFDKTRRTAEYDAADDVENLRQFNAQFSLQVSQDAIQGGRAGVRATTPDHLPLIGLIENVASGTQRLKTHQGLYVLTGFGARGLTSAPLAAEAVASMIQGKPSPLTCGLEAYLSPMRFKRRARERGNASSRKRER</sequence>
<dbReference type="Pfam" id="PF05430">
    <property type="entry name" value="Methyltransf_30"/>
    <property type="match status" value="1"/>
</dbReference>
<name>A0A432WDL3_9GAMM</name>
<dbReference type="InterPro" id="IPR006076">
    <property type="entry name" value="FAD-dep_OxRdtase"/>
</dbReference>
<evidence type="ECO:0000313" key="14">
    <source>
        <dbReference type="Proteomes" id="UP000288405"/>
    </source>
</evidence>
<evidence type="ECO:0000259" key="11">
    <source>
        <dbReference type="Pfam" id="PF01266"/>
    </source>
</evidence>
<comment type="function">
    <text evidence="10">Catalyzes the last two steps in the biosynthesis of 5-methylaminomethyl-2-thiouridine (mnm(5)s(2)U) at the wobble position (U34) in tRNA. Catalyzes the FAD-dependent demodification of cmnm(5)s(2)U34 to nm(5)s(2)U34, followed by the transfer of a methyl group from S-adenosyl-L-methionine to nm(5)s(2)U34, to form mnm(5)s(2)U34.</text>
</comment>
<comment type="similarity">
    <text evidence="10">In the N-terminal section; belongs to the methyltransferase superfamily. tRNA (mnm(5)s(2)U34)-methyltransferase family.</text>
</comment>
<dbReference type="GO" id="GO:0002097">
    <property type="term" value="P:tRNA wobble base modification"/>
    <property type="evidence" value="ECO:0007669"/>
    <property type="project" value="UniProtKB-UniRule"/>
</dbReference>
<dbReference type="NCBIfam" id="NF033855">
    <property type="entry name" value="tRNA_MNMC2"/>
    <property type="match status" value="1"/>
</dbReference>
<dbReference type="PANTHER" id="PTHR13847:SF283">
    <property type="entry name" value="TRNA 5-METHYLAMINOMETHYL-2-THIOURIDINE BIOSYNTHESIS BIFUNCTIONAL PROTEIN MNMC"/>
    <property type="match status" value="1"/>
</dbReference>
<dbReference type="InterPro" id="IPR047785">
    <property type="entry name" value="tRNA_MNMC2"/>
</dbReference>
<dbReference type="GO" id="GO:0032259">
    <property type="term" value="P:methylation"/>
    <property type="evidence" value="ECO:0007669"/>
    <property type="project" value="UniProtKB-KW"/>
</dbReference>
<dbReference type="EMBL" id="PIPM01000009">
    <property type="protein sequence ID" value="RUO30488.1"/>
    <property type="molecule type" value="Genomic_DNA"/>
</dbReference>
<dbReference type="AlphaFoldDB" id="A0A432WDL3"/>
<evidence type="ECO:0000256" key="7">
    <source>
        <dbReference type="ARBA" id="ARBA00022827"/>
    </source>
</evidence>
<keyword evidence="6 10" id="KW-0819">tRNA processing</keyword>
<dbReference type="Gene3D" id="3.40.50.150">
    <property type="entry name" value="Vaccinia Virus protein VP39"/>
    <property type="match status" value="1"/>
</dbReference>
<feature type="region of interest" description="FAD-dependent cmnm(5)s(2)U34 oxidoreductase" evidence="10">
    <location>
        <begin position="265"/>
        <end position="658"/>
    </location>
</feature>
<dbReference type="InterPro" id="IPR036188">
    <property type="entry name" value="FAD/NAD-bd_sf"/>
</dbReference>
<dbReference type="GO" id="GO:0005737">
    <property type="term" value="C:cytoplasm"/>
    <property type="evidence" value="ECO:0007669"/>
    <property type="project" value="UniProtKB-SubCell"/>
</dbReference>
<keyword evidence="1 10" id="KW-0963">Cytoplasm</keyword>
<evidence type="ECO:0000256" key="5">
    <source>
        <dbReference type="ARBA" id="ARBA00022691"/>
    </source>
</evidence>
<keyword evidence="14" id="KW-1185">Reference proteome</keyword>
<dbReference type="InterPro" id="IPR008471">
    <property type="entry name" value="MnmC-like_methylTransf"/>
</dbReference>
<keyword evidence="3 10" id="KW-0285">Flavoprotein</keyword>
<dbReference type="EC" id="1.5.-.-" evidence="10"/>
<protein>
    <recommendedName>
        <fullName evidence="10">tRNA 5-methylaminomethyl-2-thiouridine biosynthesis bifunctional protein MnmC</fullName>
        <shortName evidence="10">tRNA mnm(5)s(2)U biosynthesis bifunctional protein</shortName>
    </recommendedName>
    <domain>
        <recommendedName>
            <fullName evidence="10">tRNA (mnm(5)s(2)U34)-methyltransferase</fullName>
            <ecNumber evidence="10">2.1.1.61</ecNumber>
        </recommendedName>
    </domain>
    <domain>
        <recommendedName>
            <fullName evidence="10">FAD-dependent cmnm(5)s(2)U34 oxidoreductase</fullName>
            <ecNumber evidence="10">1.5.-.-</ecNumber>
        </recommendedName>
    </domain>
</protein>
<gene>
    <name evidence="10" type="primary">mnmC</name>
    <name evidence="13" type="ORF">CWE11_08935</name>
</gene>
<organism evidence="13 14">
    <name type="scientific">Aliidiomarina sanyensis</name>
    <dbReference type="NCBI Taxonomy" id="1249555"/>
    <lineage>
        <taxon>Bacteria</taxon>
        <taxon>Pseudomonadati</taxon>
        <taxon>Pseudomonadota</taxon>
        <taxon>Gammaproteobacteria</taxon>
        <taxon>Alteromonadales</taxon>
        <taxon>Idiomarinaceae</taxon>
        <taxon>Aliidiomarina</taxon>
    </lineage>
</organism>
<keyword evidence="7 10" id="KW-0274">FAD</keyword>